<dbReference type="AlphaFoldDB" id="A0A6H5IKR0"/>
<dbReference type="EMBL" id="CADCXV010000846">
    <property type="protein sequence ID" value="CAB0037177.1"/>
    <property type="molecule type" value="Genomic_DNA"/>
</dbReference>
<dbReference type="PANTHER" id="PTHR24126:SF14">
    <property type="entry name" value="ANK_REP_REGION DOMAIN-CONTAINING PROTEIN"/>
    <property type="match status" value="1"/>
</dbReference>
<dbReference type="OrthoDB" id="194358at2759"/>
<keyword evidence="5" id="KW-1185">Reference proteome</keyword>
<feature type="repeat" description="ANK" evidence="3">
    <location>
        <begin position="269"/>
        <end position="301"/>
    </location>
</feature>
<feature type="repeat" description="ANK" evidence="3">
    <location>
        <begin position="195"/>
        <end position="227"/>
    </location>
</feature>
<dbReference type="PROSITE" id="PS50297">
    <property type="entry name" value="ANK_REP_REGION"/>
    <property type="match status" value="2"/>
</dbReference>
<evidence type="ECO:0000256" key="1">
    <source>
        <dbReference type="ARBA" id="ARBA00022737"/>
    </source>
</evidence>
<gene>
    <name evidence="4" type="ORF">TBRA_LOCUS9014</name>
</gene>
<dbReference type="InterPro" id="IPR002110">
    <property type="entry name" value="Ankyrin_rpt"/>
</dbReference>
<dbReference type="PROSITE" id="PS50088">
    <property type="entry name" value="ANK_REPEAT"/>
    <property type="match status" value="2"/>
</dbReference>
<sequence>MYKIDENSYIRYYSMLTPEYHDFLRRNFEENFVKLKAMRENVKWEIEEERREFLRQLYHLIQNWEGQTHFPLPNLRDIFRREEIDWLLKEEVKNGIRGTFIDFVIKTGYKDEPDLDEESSPHRTTAVHHSFGQSTYYYSGLVSKLFNIYNRFDINYTDELGLTHHHVACKHGLDDIVEKFLEHGQIDPNCLVPETGDSPLHLALEARSKKSVESLLRVGADPNSANKEGLTPLHIICKRHDDNVELFEMLFELSDEKYHPVQIDARDELGNTPLHLALNNGPKKIVELLLRRGADTNLANKEGLTPLYIICNRHDDNVELFEMLFELSNIKYQPVKINSQDKLGKTALHFQRFSSKTMLTI</sequence>
<dbReference type="PANTHER" id="PTHR24126">
    <property type="entry name" value="ANKYRIN REPEAT, PH AND SEC7 DOMAIN CONTAINING PROTEIN SECG-RELATED"/>
    <property type="match status" value="1"/>
</dbReference>
<dbReference type="InterPro" id="IPR036770">
    <property type="entry name" value="Ankyrin_rpt-contain_sf"/>
</dbReference>
<organism evidence="4 5">
    <name type="scientific">Trichogramma brassicae</name>
    <dbReference type="NCBI Taxonomy" id="86971"/>
    <lineage>
        <taxon>Eukaryota</taxon>
        <taxon>Metazoa</taxon>
        <taxon>Ecdysozoa</taxon>
        <taxon>Arthropoda</taxon>
        <taxon>Hexapoda</taxon>
        <taxon>Insecta</taxon>
        <taxon>Pterygota</taxon>
        <taxon>Neoptera</taxon>
        <taxon>Endopterygota</taxon>
        <taxon>Hymenoptera</taxon>
        <taxon>Apocrita</taxon>
        <taxon>Proctotrupomorpha</taxon>
        <taxon>Chalcidoidea</taxon>
        <taxon>Trichogrammatidae</taxon>
        <taxon>Trichogramma</taxon>
    </lineage>
</organism>
<evidence type="ECO:0000313" key="5">
    <source>
        <dbReference type="Proteomes" id="UP000479190"/>
    </source>
</evidence>
<dbReference type="SMART" id="SM00248">
    <property type="entry name" value="ANK"/>
    <property type="match status" value="5"/>
</dbReference>
<protein>
    <submittedName>
        <fullName evidence="4">Uncharacterized protein</fullName>
    </submittedName>
</protein>
<name>A0A6H5IKR0_9HYME</name>
<keyword evidence="1" id="KW-0677">Repeat</keyword>
<dbReference type="Pfam" id="PF12796">
    <property type="entry name" value="Ank_2"/>
    <property type="match status" value="1"/>
</dbReference>
<dbReference type="Gene3D" id="1.25.40.20">
    <property type="entry name" value="Ankyrin repeat-containing domain"/>
    <property type="match status" value="1"/>
</dbReference>
<reference evidence="4 5" key="1">
    <citation type="submission" date="2020-02" db="EMBL/GenBank/DDBJ databases">
        <authorList>
            <person name="Ferguson B K."/>
        </authorList>
    </citation>
    <scope>NUCLEOTIDE SEQUENCE [LARGE SCALE GENOMIC DNA]</scope>
</reference>
<evidence type="ECO:0000256" key="2">
    <source>
        <dbReference type="ARBA" id="ARBA00023043"/>
    </source>
</evidence>
<dbReference type="SUPFAM" id="SSF48403">
    <property type="entry name" value="Ankyrin repeat"/>
    <property type="match status" value="1"/>
</dbReference>
<evidence type="ECO:0000256" key="3">
    <source>
        <dbReference type="PROSITE-ProRule" id="PRU00023"/>
    </source>
</evidence>
<dbReference type="Proteomes" id="UP000479190">
    <property type="component" value="Unassembled WGS sequence"/>
</dbReference>
<evidence type="ECO:0000313" key="4">
    <source>
        <dbReference type="EMBL" id="CAB0037177.1"/>
    </source>
</evidence>
<accession>A0A6H5IKR0</accession>
<keyword evidence="2 3" id="KW-0040">ANK repeat</keyword>
<proteinExistence type="predicted"/>